<protein>
    <recommendedName>
        <fullName evidence="2">Glycosyl transferase CAP10 domain-containing protein</fullName>
    </recommendedName>
</protein>
<comment type="caution">
    <text evidence="3">The sequence shown here is derived from an EMBL/GenBank/DDBJ whole genome shotgun (WGS) entry which is preliminary data.</text>
</comment>
<dbReference type="EMBL" id="JAFIMR010000017">
    <property type="protein sequence ID" value="KAI1868266.1"/>
    <property type="molecule type" value="Genomic_DNA"/>
</dbReference>
<sequence length="626" mass="72117">MLRRPGLLAFIATVGVFYLIVWHLLLREEHADVSACGTSRHPWSKGGLKGILGIGTKKRPDHDGHPISELIDGAFTSLSHLLCERSFSLEQAADRYRKRRGRHPPPGFDKWFEAAKAADAIVVEEFFDRIHHDINPFWAVDPLELRRQAHSQPQLIRVRHGEAFFETDTLNRPEFIQLWTKLVQEIMPHLPDLDMVVNVMDETRVLVPWEDMTRHFAAEQESRNLFPISEAVNEYTDYAEFDKPGYSGASEPHWIGGRQHEYWDFLAAACPPDSPARKFTRLSNFSSPIDEIFPTDTQPYTYKGFVNNVTAASDPCQQPHLRGMHGTFVESISMSTTTTLFPMFGGSKLPQNNEILIPGGMYLTDREFYSGGDTHGPPWRQKMDKVVWRGVASGGRNKEDNWWHYQRHRFVQMMNGTTVGRVENGEPEAAPSFILPPPTYSSGLQQPKGTLGPWLSTFTNVSFVHMECFPPIYDAEGRYLPDCQHTDPYMRVNAPVPMKEQYKFKFLPDVDGNSYSARWRGFLLSTSCPLKATIYAEWHDDRLFPWLHYVPFDNTFTDIYAIMDYFLNGHDAEARFIAEEGKQWAEKVLRREDMRLYVWRLLLEYARVVDPQRDRLGFVTDMVGRS</sequence>
<dbReference type="InterPro" id="IPR006598">
    <property type="entry name" value="CAP10"/>
</dbReference>
<reference evidence="3" key="1">
    <citation type="submission" date="2021-03" db="EMBL/GenBank/DDBJ databases">
        <title>Revisited historic fungal species revealed as producer of novel bioactive compounds through whole genome sequencing and comparative genomics.</title>
        <authorList>
            <person name="Vignolle G.A."/>
            <person name="Hochenegger N."/>
            <person name="Mach R.L."/>
            <person name="Mach-Aigner A.R."/>
            <person name="Javad Rahimi M."/>
            <person name="Salim K.A."/>
            <person name="Chan C.M."/>
            <person name="Lim L.B.L."/>
            <person name="Cai F."/>
            <person name="Druzhinina I.S."/>
            <person name="U'Ren J.M."/>
            <person name="Derntl C."/>
        </authorList>
    </citation>
    <scope>NUCLEOTIDE SEQUENCE</scope>
    <source>
        <strain evidence="3">TUCIM 5799</strain>
    </source>
</reference>
<evidence type="ECO:0000313" key="3">
    <source>
        <dbReference type="EMBL" id="KAI1868266.1"/>
    </source>
</evidence>
<dbReference type="InterPro" id="IPR051091">
    <property type="entry name" value="O-Glucosyltr/Glycosyltrsf_90"/>
</dbReference>
<dbReference type="Proteomes" id="UP000829685">
    <property type="component" value="Unassembled WGS sequence"/>
</dbReference>
<dbReference type="PANTHER" id="PTHR12203:SF22">
    <property type="entry name" value="CAPSULE ASSOCIATED PROTEIN"/>
    <property type="match status" value="1"/>
</dbReference>
<keyword evidence="1" id="KW-0812">Transmembrane</keyword>
<evidence type="ECO:0000313" key="4">
    <source>
        <dbReference type="Proteomes" id="UP000829685"/>
    </source>
</evidence>
<gene>
    <name evidence="3" type="ORF">JX265_007089</name>
</gene>
<evidence type="ECO:0000259" key="2">
    <source>
        <dbReference type="SMART" id="SM00672"/>
    </source>
</evidence>
<dbReference type="AlphaFoldDB" id="A0A9P9WKH4"/>
<keyword evidence="1" id="KW-0472">Membrane</keyword>
<accession>A0A9P9WKH4</accession>
<feature type="domain" description="Glycosyl transferase CAP10" evidence="2">
    <location>
        <begin position="314"/>
        <end position="612"/>
    </location>
</feature>
<dbReference type="Pfam" id="PF05686">
    <property type="entry name" value="Glyco_transf_90"/>
    <property type="match status" value="1"/>
</dbReference>
<dbReference type="PANTHER" id="PTHR12203">
    <property type="entry name" value="KDEL LYS-ASP-GLU-LEU CONTAINING - RELATED"/>
    <property type="match status" value="1"/>
</dbReference>
<organism evidence="3 4">
    <name type="scientific">Neoarthrinium moseri</name>
    <dbReference type="NCBI Taxonomy" id="1658444"/>
    <lineage>
        <taxon>Eukaryota</taxon>
        <taxon>Fungi</taxon>
        <taxon>Dikarya</taxon>
        <taxon>Ascomycota</taxon>
        <taxon>Pezizomycotina</taxon>
        <taxon>Sordariomycetes</taxon>
        <taxon>Xylariomycetidae</taxon>
        <taxon>Amphisphaeriales</taxon>
        <taxon>Apiosporaceae</taxon>
        <taxon>Neoarthrinium</taxon>
    </lineage>
</organism>
<feature type="transmembrane region" description="Helical" evidence="1">
    <location>
        <begin position="7"/>
        <end position="26"/>
    </location>
</feature>
<evidence type="ECO:0000256" key="1">
    <source>
        <dbReference type="SAM" id="Phobius"/>
    </source>
</evidence>
<dbReference type="SMART" id="SM00672">
    <property type="entry name" value="CAP10"/>
    <property type="match status" value="1"/>
</dbReference>
<keyword evidence="1" id="KW-1133">Transmembrane helix</keyword>
<proteinExistence type="predicted"/>
<name>A0A9P9WKH4_9PEZI</name>
<keyword evidence="4" id="KW-1185">Reference proteome</keyword>